<evidence type="ECO:0000256" key="5">
    <source>
        <dbReference type="ARBA" id="ARBA00023600"/>
    </source>
</evidence>
<dbReference type="GO" id="GO:0016020">
    <property type="term" value="C:membrane"/>
    <property type="evidence" value="ECO:0007669"/>
    <property type="project" value="UniProtKB-SubCell"/>
</dbReference>
<keyword evidence="2 6" id="KW-0812">Transmembrane</keyword>
<dbReference type="Pfam" id="PF05105">
    <property type="entry name" value="Phage_holin_4_1"/>
    <property type="match status" value="1"/>
</dbReference>
<feature type="transmembrane region" description="Helical" evidence="6">
    <location>
        <begin position="92"/>
        <end position="108"/>
    </location>
</feature>
<evidence type="ECO:0000256" key="1">
    <source>
        <dbReference type="ARBA" id="ARBA00004141"/>
    </source>
</evidence>
<comment type="caution">
    <text evidence="7">The sequence shown here is derived from an EMBL/GenBank/DDBJ whole genome shotgun (WGS) entry which is preliminary data.</text>
</comment>
<protein>
    <submittedName>
        <fullName evidence="7">Holin</fullName>
    </submittedName>
</protein>
<proteinExistence type="inferred from homology"/>
<feature type="transmembrane region" description="Helical" evidence="6">
    <location>
        <begin position="50"/>
        <end position="71"/>
    </location>
</feature>
<evidence type="ECO:0000256" key="6">
    <source>
        <dbReference type="SAM" id="Phobius"/>
    </source>
</evidence>
<keyword evidence="3 6" id="KW-1133">Transmembrane helix</keyword>
<sequence length="170" mass="19718">MGYFNLKTEVEHGVIEETIRKMTDNHSFTAGLAVAIPTWIYSDRPTIDHAVMIGILLFTFFLDWITGTILAKRSPTRKLTSHQGIYTLMRDFLIITMCASSIGLDFVFESRSFIFAFFTAAFIWQNFYSFLGNVAALGWAKYFPIWLFKLVHDEMLAKIEKYFPNEKDKK</sequence>
<comment type="subcellular location">
    <subcellularLocation>
        <location evidence="1">Membrane</location>
        <topology evidence="1">Multi-pass membrane protein</topology>
    </subcellularLocation>
</comment>
<accession>A0A3R7CN08</accession>
<gene>
    <name evidence="7" type="ORF">DS831_06110</name>
</gene>
<evidence type="ECO:0000313" key="8">
    <source>
        <dbReference type="Proteomes" id="UP000284109"/>
    </source>
</evidence>
<dbReference type="Proteomes" id="UP000284109">
    <property type="component" value="Unassembled WGS sequence"/>
</dbReference>
<evidence type="ECO:0000256" key="3">
    <source>
        <dbReference type="ARBA" id="ARBA00022989"/>
    </source>
</evidence>
<dbReference type="AlphaFoldDB" id="A0A3R7CN08"/>
<evidence type="ECO:0000256" key="2">
    <source>
        <dbReference type="ARBA" id="ARBA00022692"/>
    </source>
</evidence>
<evidence type="ECO:0000313" key="7">
    <source>
        <dbReference type="EMBL" id="RHW49734.1"/>
    </source>
</evidence>
<comment type="similarity">
    <text evidence="5">Belongs to the bacteriophage holin family. Cp-1 holin subfamily.</text>
</comment>
<feature type="transmembrane region" description="Helical" evidence="6">
    <location>
        <begin position="114"/>
        <end position="140"/>
    </location>
</feature>
<dbReference type="InterPro" id="IPR006480">
    <property type="entry name" value="Phage_holin_4_1"/>
</dbReference>
<dbReference type="RefSeq" id="WP_118901431.1">
    <property type="nucleotide sequence ID" value="NZ_QOCR01000004.1"/>
</dbReference>
<dbReference type="EMBL" id="QOCR01000004">
    <property type="protein sequence ID" value="RHW49734.1"/>
    <property type="molecule type" value="Genomic_DNA"/>
</dbReference>
<dbReference type="OrthoDB" id="2885993at2"/>
<organism evidence="7 8">
    <name type="scientific">Bombilactobacillus bombi</name>
    <dbReference type="NCBI Taxonomy" id="1303590"/>
    <lineage>
        <taxon>Bacteria</taxon>
        <taxon>Bacillati</taxon>
        <taxon>Bacillota</taxon>
        <taxon>Bacilli</taxon>
        <taxon>Lactobacillales</taxon>
        <taxon>Lactobacillaceae</taxon>
        <taxon>Bombilactobacillus</taxon>
    </lineage>
</organism>
<name>A0A3R7CN08_9LACO</name>
<keyword evidence="8" id="KW-1185">Reference proteome</keyword>
<reference evidence="7 8" key="1">
    <citation type="submission" date="2018-07" db="EMBL/GenBank/DDBJ databases">
        <title>Genome sequences of six Lactobacillus spp. isolated from bumble bee guts.</title>
        <authorList>
            <person name="Motta E.V.S."/>
            <person name="Moran N.A."/>
        </authorList>
    </citation>
    <scope>NUCLEOTIDE SEQUENCE [LARGE SCALE GENOMIC DNA]</scope>
    <source>
        <strain evidence="7 8">BI-1.1</strain>
    </source>
</reference>
<keyword evidence="4 6" id="KW-0472">Membrane</keyword>
<evidence type="ECO:0000256" key="4">
    <source>
        <dbReference type="ARBA" id="ARBA00023136"/>
    </source>
</evidence>